<dbReference type="EMBL" id="CAJNOR010003718">
    <property type="protein sequence ID" value="CAF1441229.1"/>
    <property type="molecule type" value="Genomic_DNA"/>
</dbReference>
<name>A0A814JBX1_ADIRI</name>
<evidence type="ECO:0000313" key="4">
    <source>
        <dbReference type="Proteomes" id="UP000663828"/>
    </source>
</evidence>
<dbReference type="Proteomes" id="UP000663852">
    <property type="component" value="Unassembled WGS sequence"/>
</dbReference>
<protein>
    <submittedName>
        <fullName evidence="2">Uncharacterized protein</fullName>
    </submittedName>
</protein>
<reference evidence="2" key="1">
    <citation type="submission" date="2021-02" db="EMBL/GenBank/DDBJ databases">
        <authorList>
            <person name="Nowell W R."/>
        </authorList>
    </citation>
    <scope>NUCLEOTIDE SEQUENCE</scope>
</reference>
<evidence type="ECO:0000313" key="2">
    <source>
        <dbReference type="EMBL" id="CAF1035402.1"/>
    </source>
</evidence>
<sequence>MPTHHLSSVEDKVYLKPNSNNQKKTKDGLISFNNILSANRDRYTNKIFSNNGHEDSNTAGTLSILNIDPSVSKTPFASITDASYYSSGWAD</sequence>
<accession>A0A814JBX1</accession>
<dbReference type="EMBL" id="CAJNOJ010000073">
    <property type="protein sequence ID" value="CAF1035402.1"/>
    <property type="molecule type" value="Genomic_DNA"/>
</dbReference>
<organism evidence="2 5">
    <name type="scientific">Adineta ricciae</name>
    <name type="common">Rotifer</name>
    <dbReference type="NCBI Taxonomy" id="249248"/>
    <lineage>
        <taxon>Eukaryota</taxon>
        <taxon>Metazoa</taxon>
        <taxon>Spiralia</taxon>
        <taxon>Gnathifera</taxon>
        <taxon>Rotifera</taxon>
        <taxon>Eurotatoria</taxon>
        <taxon>Bdelloidea</taxon>
        <taxon>Adinetida</taxon>
        <taxon>Adinetidae</taxon>
        <taxon>Adineta</taxon>
    </lineage>
</organism>
<feature type="region of interest" description="Disordered" evidence="1">
    <location>
        <begin position="1"/>
        <end position="26"/>
    </location>
</feature>
<evidence type="ECO:0000313" key="3">
    <source>
        <dbReference type="EMBL" id="CAF1441229.1"/>
    </source>
</evidence>
<dbReference type="AlphaFoldDB" id="A0A814JBX1"/>
<gene>
    <name evidence="2" type="ORF">EDS130_LOCUS16631</name>
    <name evidence="3" type="ORF">XAT740_LOCUS36331</name>
</gene>
<evidence type="ECO:0000256" key="1">
    <source>
        <dbReference type="SAM" id="MobiDB-lite"/>
    </source>
</evidence>
<keyword evidence="4" id="KW-1185">Reference proteome</keyword>
<comment type="caution">
    <text evidence="2">The sequence shown here is derived from an EMBL/GenBank/DDBJ whole genome shotgun (WGS) entry which is preliminary data.</text>
</comment>
<evidence type="ECO:0000313" key="5">
    <source>
        <dbReference type="Proteomes" id="UP000663852"/>
    </source>
</evidence>
<dbReference type="Proteomes" id="UP000663828">
    <property type="component" value="Unassembled WGS sequence"/>
</dbReference>
<proteinExistence type="predicted"/>